<dbReference type="InterPro" id="IPR036188">
    <property type="entry name" value="FAD/NAD-bd_sf"/>
</dbReference>
<keyword evidence="3" id="KW-0274">FAD</keyword>
<dbReference type="Pfam" id="PF01494">
    <property type="entry name" value="FAD_binding_3"/>
    <property type="match status" value="1"/>
</dbReference>
<dbReference type="eggNOG" id="KOG2614">
    <property type="taxonomic scope" value="Eukaryota"/>
</dbReference>
<dbReference type="HOGENOM" id="CLU_009665_19_3_1"/>
<dbReference type="InterPro" id="IPR050493">
    <property type="entry name" value="FAD-dep_Monooxygenase_BioMet"/>
</dbReference>
<dbReference type="OMA" id="GEVMEWT"/>
<evidence type="ECO:0000256" key="5">
    <source>
        <dbReference type="ARBA" id="ARBA00023033"/>
    </source>
</evidence>
<keyword evidence="2" id="KW-0285">Flavoprotein</keyword>
<dbReference type="GO" id="GO:0071949">
    <property type="term" value="F:FAD binding"/>
    <property type="evidence" value="ECO:0007669"/>
    <property type="project" value="InterPro"/>
</dbReference>
<dbReference type="AlphaFoldDB" id="C4JD80"/>
<evidence type="ECO:0000256" key="4">
    <source>
        <dbReference type="ARBA" id="ARBA00023002"/>
    </source>
</evidence>
<dbReference type="GeneID" id="8444922"/>
<dbReference type="InterPro" id="IPR002938">
    <property type="entry name" value="FAD-bd"/>
</dbReference>
<accession>C4JD80</accession>
<dbReference type="EMBL" id="CH476615">
    <property type="protein sequence ID" value="EEP75424.1"/>
    <property type="molecule type" value="Genomic_DNA"/>
</dbReference>
<evidence type="ECO:0000256" key="3">
    <source>
        <dbReference type="ARBA" id="ARBA00022827"/>
    </source>
</evidence>
<sequence length="421" mass="46736">MTPIKHIIIIGAVLRHHGYRVTILEQAAALSEVGAGIQLAPNATRILKKFGLLDPILEYANFPSGTIVRRYDNDEEIGPRGHTLSHLSRFQAPMLVIHRSDLQRVLVQTALEAEVNLRTGVKVENIDPHFAAVVTLTSGEKVEGDVLVGADGIKSLTRAKMALFFGIQDEICPTGDAAYRAAIPRAKLASHPNLLLELDQRLSTRWIGPHGHIMAYPIRGNTLYNVVMVHANNGGSNDEKGLWTRKGQIQDLLSFYKDWSPTVLHLASCIEPNELLEWPLNERPNLPTWSINRTCLLGDACHPMLPYVAQGAAQAIEDAGVLGLCLFAAKDVDGAFSVYEYVRKQRAEVIQGSATTVRKILHLEDGPEQQDRDDRMRAPRVAGWKHPDLWADPEFQNAVWGHDVMTQAENCLGRVRPLEHL</sequence>
<dbReference type="PRINTS" id="PR00420">
    <property type="entry name" value="RNGMNOXGNASE"/>
</dbReference>
<dbReference type="GO" id="GO:0004497">
    <property type="term" value="F:monooxygenase activity"/>
    <property type="evidence" value="ECO:0007669"/>
    <property type="project" value="UniProtKB-KW"/>
</dbReference>
<protein>
    <recommendedName>
        <fullName evidence="6">FAD-binding domain-containing protein</fullName>
    </recommendedName>
</protein>
<dbReference type="SUPFAM" id="SSF54373">
    <property type="entry name" value="FAD-linked reductases, C-terminal domain"/>
    <property type="match status" value="1"/>
</dbReference>
<feature type="domain" description="FAD-binding" evidence="6">
    <location>
        <begin position="10"/>
        <end position="331"/>
    </location>
</feature>
<keyword evidence="4" id="KW-0560">Oxidoreductase</keyword>
<evidence type="ECO:0000259" key="6">
    <source>
        <dbReference type="Pfam" id="PF01494"/>
    </source>
</evidence>
<name>C4JD80_UNCRE</name>
<dbReference type="RefSeq" id="XP_002540757.1">
    <property type="nucleotide sequence ID" value="XM_002540711.1"/>
</dbReference>
<dbReference type="KEGG" id="ure:UREG_00270"/>
<evidence type="ECO:0000256" key="1">
    <source>
        <dbReference type="ARBA" id="ARBA00007992"/>
    </source>
</evidence>
<keyword evidence="5" id="KW-0503">Monooxygenase</keyword>
<dbReference type="VEuPathDB" id="FungiDB:UREG_00270"/>
<dbReference type="Proteomes" id="UP000002058">
    <property type="component" value="Unassembled WGS sequence"/>
</dbReference>
<comment type="similarity">
    <text evidence="1">Belongs to the paxM FAD-dependent monooxygenase family.</text>
</comment>
<keyword evidence="8" id="KW-1185">Reference proteome</keyword>
<dbReference type="PANTHER" id="PTHR13789:SF147">
    <property type="entry name" value="PUTATIVE (AFU_ORTHOLOGUE AFUA_2G01950)-RELATED"/>
    <property type="match status" value="1"/>
</dbReference>
<dbReference type="SUPFAM" id="SSF51905">
    <property type="entry name" value="FAD/NAD(P)-binding domain"/>
    <property type="match status" value="1"/>
</dbReference>
<evidence type="ECO:0000256" key="2">
    <source>
        <dbReference type="ARBA" id="ARBA00022630"/>
    </source>
</evidence>
<dbReference type="Gene3D" id="3.50.50.60">
    <property type="entry name" value="FAD/NAD(P)-binding domain"/>
    <property type="match status" value="1"/>
</dbReference>
<proteinExistence type="inferred from homology"/>
<evidence type="ECO:0000313" key="7">
    <source>
        <dbReference type="EMBL" id="EEP75424.1"/>
    </source>
</evidence>
<dbReference type="InParanoid" id="C4JD80"/>
<organism evidence="7 8">
    <name type="scientific">Uncinocarpus reesii (strain UAMH 1704)</name>
    <dbReference type="NCBI Taxonomy" id="336963"/>
    <lineage>
        <taxon>Eukaryota</taxon>
        <taxon>Fungi</taxon>
        <taxon>Dikarya</taxon>
        <taxon>Ascomycota</taxon>
        <taxon>Pezizomycotina</taxon>
        <taxon>Eurotiomycetes</taxon>
        <taxon>Eurotiomycetidae</taxon>
        <taxon>Onygenales</taxon>
        <taxon>Onygenaceae</taxon>
        <taxon>Uncinocarpus</taxon>
    </lineage>
</organism>
<gene>
    <name evidence="7" type="ORF">UREG_00270</name>
</gene>
<dbReference type="STRING" id="336963.C4JD80"/>
<evidence type="ECO:0000313" key="8">
    <source>
        <dbReference type="Proteomes" id="UP000002058"/>
    </source>
</evidence>
<reference evidence="8" key="1">
    <citation type="journal article" date="2009" name="Genome Res.">
        <title>Comparative genomic analyses of the human fungal pathogens Coccidioides and their relatives.</title>
        <authorList>
            <person name="Sharpton T.J."/>
            <person name="Stajich J.E."/>
            <person name="Rounsley S.D."/>
            <person name="Gardner M.J."/>
            <person name="Wortman J.R."/>
            <person name="Jordar V.S."/>
            <person name="Maiti R."/>
            <person name="Kodira C.D."/>
            <person name="Neafsey D.E."/>
            <person name="Zeng Q."/>
            <person name="Hung C.-Y."/>
            <person name="McMahan C."/>
            <person name="Muszewska A."/>
            <person name="Grynberg M."/>
            <person name="Mandel M.A."/>
            <person name="Kellner E.M."/>
            <person name="Barker B.M."/>
            <person name="Galgiani J.N."/>
            <person name="Orbach M.J."/>
            <person name="Kirkland T.N."/>
            <person name="Cole G.T."/>
            <person name="Henn M.R."/>
            <person name="Birren B.W."/>
            <person name="Taylor J.W."/>
        </authorList>
    </citation>
    <scope>NUCLEOTIDE SEQUENCE [LARGE SCALE GENOMIC DNA]</scope>
    <source>
        <strain evidence="8">UAMH 1704</strain>
    </source>
</reference>
<dbReference type="OrthoDB" id="16820at2759"/>
<dbReference type="PANTHER" id="PTHR13789">
    <property type="entry name" value="MONOOXYGENASE"/>
    <property type="match status" value="1"/>
</dbReference>